<protein>
    <submittedName>
        <fullName evidence="7">ABC transporter permease</fullName>
    </submittedName>
</protein>
<name>A0ABP3Y6I1_9FLAO</name>
<feature type="transmembrane region" description="Helical" evidence="5">
    <location>
        <begin position="355"/>
        <end position="376"/>
    </location>
</feature>
<feature type="transmembrane region" description="Helical" evidence="5">
    <location>
        <begin position="21"/>
        <end position="40"/>
    </location>
</feature>
<dbReference type="PANTHER" id="PTHR43471">
    <property type="entry name" value="ABC TRANSPORTER PERMEASE"/>
    <property type="match status" value="1"/>
</dbReference>
<feature type="transmembrane region" description="Helical" evidence="5">
    <location>
        <begin position="383"/>
        <end position="405"/>
    </location>
</feature>
<feature type="transmembrane region" description="Helical" evidence="5">
    <location>
        <begin position="230"/>
        <end position="255"/>
    </location>
</feature>
<proteinExistence type="predicted"/>
<comment type="subcellular location">
    <subcellularLocation>
        <location evidence="1">Membrane</location>
        <topology evidence="1">Multi-pass membrane protein</topology>
    </subcellularLocation>
</comment>
<keyword evidence="4 5" id="KW-0472">Membrane</keyword>
<evidence type="ECO:0000256" key="3">
    <source>
        <dbReference type="ARBA" id="ARBA00022989"/>
    </source>
</evidence>
<evidence type="ECO:0000256" key="4">
    <source>
        <dbReference type="ARBA" id="ARBA00023136"/>
    </source>
</evidence>
<dbReference type="Proteomes" id="UP001501126">
    <property type="component" value="Unassembled WGS sequence"/>
</dbReference>
<dbReference type="InterPro" id="IPR013525">
    <property type="entry name" value="ABC2_TM"/>
</dbReference>
<evidence type="ECO:0000256" key="1">
    <source>
        <dbReference type="ARBA" id="ARBA00004141"/>
    </source>
</evidence>
<comment type="caution">
    <text evidence="7">The sequence shown here is derived from an EMBL/GenBank/DDBJ whole genome shotgun (WGS) entry which is preliminary data.</text>
</comment>
<keyword evidence="2 5" id="KW-0812">Transmembrane</keyword>
<gene>
    <name evidence="7" type="ORF">GCM10009118_22230</name>
</gene>
<evidence type="ECO:0000313" key="8">
    <source>
        <dbReference type="Proteomes" id="UP001501126"/>
    </source>
</evidence>
<evidence type="ECO:0000313" key="7">
    <source>
        <dbReference type="EMBL" id="GAA0875814.1"/>
    </source>
</evidence>
<evidence type="ECO:0000256" key="2">
    <source>
        <dbReference type="ARBA" id="ARBA00022692"/>
    </source>
</evidence>
<feature type="transmembrane region" description="Helical" evidence="5">
    <location>
        <begin position="329"/>
        <end position="348"/>
    </location>
</feature>
<evidence type="ECO:0000256" key="5">
    <source>
        <dbReference type="SAM" id="Phobius"/>
    </source>
</evidence>
<keyword evidence="8" id="KW-1185">Reference proteome</keyword>
<organism evidence="7 8">
    <name type="scientific">Wandonia haliotis</name>
    <dbReference type="NCBI Taxonomy" id="574963"/>
    <lineage>
        <taxon>Bacteria</taxon>
        <taxon>Pseudomonadati</taxon>
        <taxon>Bacteroidota</taxon>
        <taxon>Flavobacteriia</taxon>
        <taxon>Flavobacteriales</taxon>
        <taxon>Crocinitomicaceae</taxon>
        <taxon>Wandonia</taxon>
    </lineage>
</organism>
<sequence length="432" mass="48395">MKRIISIAGRELNERLKSRSFLTMAVGGPLVVLFILYILFTASGGEEEHVRVLVSDPVETLENIIVPDSSGQIEYAFINSYVEPASFTSDPEYAGFDALLVVNEKVLSNNHVFFFQKKRLNSKIPLRIQRELEKRLEGLKAKEFTDLTLKEFLIVKHPLNLEVRDAYRPEELGNYKLAAYAGVVFGGIVFLFIFLFGMTILRSTSREKSSRIAEVLLATVKPGELMTGKLLGIGIAALIQFAIWTVLIFGGLLFFRSVFFPDMFDAANLVAGQEYTPYNDLVQLVYEQLNFGVMGTFFVLLLILGYLFYGGLFAALGAAQGSESDGQQFLIPLIFLFLIGIWSGWYVAENPDAELSFWLGIIPFTSPMVIMVNLGLGYESGELWHLLMAIVLLLLGILFNIGVAARVFKNALLVTGYRLRFGNLINWIFKKP</sequence>
<accession>A0ABP3Y6I1</accession>
<dbReference type="Pfam" id="PF12698">
    <property type="entry name" value="ABC2_membrane_3"/>
    <property type="match status" value="1"/>
</dbReference>
<keyword evidence="3 5" id="KW-1133">Transmembrane helix</keyword>
<dbReference type="RefSeq" id="WP_343787686.1">
    <property type="nucleotide sequence ID" value="NZ_BAAAFH010000011.1"/>
</dbReference>
<evidence type="ECO:0000259" key="6">
    <source>
        <dbReference type="Pfam" id="PF12698"/>
    </source>
</evidence>
<dbReference type="EMBL" id="BAAAFH010000011">
    <property type="protein sequence ID" value="GAA0875814.1"/>
    <property type="molecule type" value="Genomic_DNA"/>
</dbReference>
<feature type="transmembrane region" description="Helical" evidence="5">
    <location>
        <begin position="291"/>
        <end position="317"/>
    </location>
</feature>
<reference evidence="8" key="1">
    <citation type="journal article" date="2019" name="Int. J. Syst. Evol. Microbiol.">
        <title>The Global Catalogue of Microorganisms (GCM) 10K type strain sequencing project: providing services to taxonomists for standard genome sequencing and annotation.</title>
        <authorList>
            <consortium name="The Broad Institute Genomics Platform"/>
            <consortium name="The Broad Institute Genome Sequencing Center for Infectious Disease"/>
            <person name="Wu L."/>
            <person name="Ma J."/>
        </authorList>
    </citation>
    <scope>NUCLEOTIDE SEQUENCE [LARGE SCALE GENOMIC DNA]</scope>
    <source>
        <strain evidence="8">JCM 16083</strain>
    </source>
</reference>
<feature type="domain" description="ABC-2 type transporter transmembrane" evidence="6">
    <location>
        <begin position="19"/>
        <end position="398"/>
    </location>
</feature>
<feature type="transmembrane region" description="Helical" evidence="5">
    <location>
        <begin position="177"/>
        <end position="201"/>
    </location>
</feature>